<sequence length="344" mass="36152">MPYGVFLLAPRFPGQTDRVALDRALAAVDAAERVHLDEVWIAEHHFMPYGVCPDALTFAALALGRTRRVAVGTAVSVLTTAHPVAIAERALLLDNLSGGRFHLGVGRGGPWLDLEVFGAGLERYEHGFTEAIDLLLRAATGPTVAGTPGFPFREVPVVPAPATRPHPPVAVAATSRDTVAVAAARGLPLLLGMHVGDEEKRGMVEHYRDSGGPADAPHVSAVVLHVADRRREAVAEVMAAAPGWLRAGLAAHVPVDGRPGPTRDPHAYARHLCDLHPVGDLDYCAARLARSAERTGVRRVIAMVEATGDPAHTLRDVAALGALRRAGSGLGPVRPGASDLGKLA</sequence>
<dbReference type="RefSeq" id="WP_378246423.1">
    <property type="nucleotide sequence ID" value="NZ_JBHSKF010000004.1"/>
</dbReference>
<gene>
    <name evidence="4" type="ORF">ACFPM7_10295</name>
</gene>
<dbReference type="InterPro" id="IPR011251">
    <property type="entry name" value="Luciferase-like_dom"/>
</dbReference>
<feature type="domain" description="Luciferase-like" evidence="3">
    <location>
        <begin position="1"/>
        <end position="298"/>
    </location>
</feature>
<dbReference type="Proteomes" id="UP001596157">
    <property type="component" value="Unassembled WGS sequence"/>
</dbReference>
<dbReference type="PANTHER" id="PTHR30137:SF8">
    <property type="entry name" value="BLR5498 PROTEIN"/>
    <property type="match status" value="1"/>
</dbReference>
<evidence type="ECO:0000313" key="4">
    <source>
        <dbReference type="EMBL" id="MFC5287439.1"/>
    </source>
</evidence>
<dbReference type="PANTHER" id="PTHR30137">
    <property type="entry name" value="LUCIFERASE-LIKE MONOOXYGENASE"/>
    <property type="match status" value="1"/>
</dbReference>
<dbReference type="InterPro" id="IPR036661">
    <property type="entry name" value="Luciferase-like_sf"/>
</dbReference>
<keyword evidence="2" id="KW-0503">Monooxygenase</keyword>
<evidence type="ECO:0000256" key="2">
    <source>
        <dbReference type="ARBA" id="ARBA00023033"/>
    </source>
</evidence>
<dbReference type="InterPro" id="IPR050766">
    <property type="entry name" value="Bact_Lucif_Oxidored"/>
</dbReference>
<dbReference type="Gene3D" id="3.20.20.30">
    <property type="entry name" value="Luciferase-like domain"/>
    <property type="match status" value="1"/>
</dbReference>
<organism evidence="4 5">
    <name type="scientific">Actinokineospora guangxiensis</name>
    <dbReference type="NCBI Taxonomy" id="1490288"/>
    <lineage>
        <taxon>Bacteria</taxon>
        <taxon>Bacillati</taxon>
        <taxon>Actinomycetota</taxon>
        <taxon>Actinomycetes</taxon>
        <taxon>Pseudonocardiales</taxon>
        <taxon>Pseudonocardiaceae</taxon>
        <taxon>Actinokineospora</taxon>
    </lineage>
</organism>
<protein>
    <submittedName>
        <fullName evidence="4">LLM class flavin-dependent oxidoreductase</fullName>
        <ecNumber evidence="4">1.-.-.-</ecNumber>
    </submittedName>
</protein>
<evidence type="ECO:0000256" key="1">
    <source>
        <dbReference type="ARBA" id="ARBA00023002"/>
    </source>
</evidence>
<evidence type="ECO:0000313" key="5">
    <source>
        <dbReference type="Proteomes" id="UP001596157"/>
    </source>
</evidence>
<name>A0ABW0EJ71_9PSEU</name>
<dbReference type="Pfam" id="PF00296">
    <property type="entry name" value="Bac_luciferase"/>
    <property type="match status" value="1"/>
</dbReference>
<accession>A0ABW0EJ71</accession>
<keyword evidence="1 4" id="KW-0560">Oxidoreductase</keyword>
<dbReference type="SUPFAM" id="SSF51679">
    <property type="entry name" value="Bacterial luciferase-like"/>
    <property type="match status" value="1"/>
</dbReference>
<reference evidence="5" key="1">
    <citation type="journal article" date="2019" name="Int. J. Syst. Evol. Microbiol.">
        <title>The Global Catalogue of Microorganisms (GCM) 10K type strain sequencing project: providing services to taxonomists for standard genome sequencing and annotation.</title>
        <authorList>
            <consortium name="The Broad Institute Genomics Platform"/>
            <consortium name="The Broad Institute Genome Sequencing Center for Infectious Disease"/>
            <person name="Wu L."/>
            <person name="Ma J."/>
        </authorList>
    </citation>
    <scope>NUCLEOTIDE SEQUENCE [LARGE SCALE GENOMIC DNA]</scope>
    <source>
        <strain evidence="5">CCUG 59778</strain>
    </source>
</reference>
<evidence type="ECO:0000259" key="3">
    <source>
        <dbReference type="Pfam" id="PF00296"/>
    </source>
</evidence>
<comment type="caution">
    <text evidence="4">The sequence shown here is derived from an EMBL/GenBank/DDBJ whole genome shotgun (WGS) entry which is preliminary data.</text>
</comment>
<dbReference type="EC" id="1.-.-.-" evidence="4"/>
<dbReference type="EMBL" id="JBHSKF010000004">
    <property type="protein sequence ID" value="MFC5287439.1"/>
    <property type="molecule type" value="Genomic_DNA"/>
</dbReference>
<keyword evidence="5" id="KW-1185">Reference proteome</keyword>
<proteinExistence type="predicted"/>
<dbReference type="GO" id="GO:0016491">
    <property type="term" value="F:oxidoreductase activity"/>
    <property type="evidence" value="ECO:0007669"/>
    <property type="project" value="UniProtKB-KW"/>
</dbReference>